<dbReference type="Gene3D" id="1.10.287.1490">
    <property type="match status" value="1"/>
</dbReference>
<gene>
    <name evidence="7" type="ORF">DdX_18865</name>
</gene>
<proteinExistence type="predicted"/>
<organism evidence="7 8">
    <name type="scientific">Ditylenchus destructor</name>
    <dbReference type="NCBI Taxonomy" id="166010"/>
    <lineage>
        <taxon>Eukaryota</taxon>
        <taxon>Metazoa</taxon>
        <taxon>Ecdysozoa</taxon>
        <taxon>Nematoda</taxon>
        <taxon>Chromadorea</taxon>
        <taxon>Rhabditida</taxon>
        <taxon>Tylenchina</taxon>
        <taxon>Tylenchomorpha</taxon>
        <taxon>Sphaerularioidea</taxon>
        <taxon>Anguinidae</taxon>
        <taxon>Anguininae</taxon>
        <taxon>Ditylenchus</taxon>
    </lineage>
</organism>
<keyword evidence="2" id="KW-0862">Zinc</keyword>
<feature type="domain" description="RING-type" evidence="6">
    <location>
        <begin position="6"/>
        <end position="46"/>
    </location>
</feature>
<keyword evidence="1 3" id="KW-0479">Metal-binding</keyword>
<dbReference type="Proteomes" id="UP001201812">
    <property type="component" value="Unassembled WGS sequence"/>
</dbReference>
<evidence type="ECO:0000313" key="8">
    <source>
        <dbReference type="Proteomes" id="UP001201812"/>
    </source>
</evidence>
<evidence type="ECO:0000256" key="3">
    <source>
        <dbReference type="PROSITE-ProRule" id="PRU00175"/>
    </source>
</evidence>
<feature type="compositionally biased region" description="Polar residues" evidence="5">
    <location>
        <begin position="130"/>
        <end position="141"/>
    </location>
</feature>
<evidence type="ECO:0000256" key="5">
    <source>
        <dbReference type="SAM" id="MobiDB-lite"/>
    </source>
</evidence>
<protein>
    <submittedName>
        <fullName evidence="7">Ring finger domain-containing protein</fullName>
    </submittedName>
</protein>
<dbReference type="GO" id="GO:0008270">
    <property type="term" value="F:zinc ion binding"/>
    <property type="evidence" value="ECO:0007669"/>
    <property type="project" value="UniProtKB-KW"/>
</dbReference>
<dbReference type="GO" id="GO:0031297">
    <property type="term" value="P:replication fork processing"/>
    <property type="evidence" value="ECO:0007669"/>
    <property type="project" value="TreeGrafter"/>
</dbReference>
<evidence type="ECO:0000313" key="7">
    <source>
        <dbReference type="EMBL" id="KAI1696797.1"/>
    </source>
</evidence>
<dbReference type="EMBL" id="JAKKPZ010000307">
    <property type="protein sequence ID" value="KAI1696797.1"/>
    <property type="molecule type" value="Genomic_DNA"/>
</dbReference>
<dbReference type="GO" id="GO:0005634">
    <property type="term" value="C:nucleus"/>
    <property type="evidence" value="ECO:0007669"/>
    <property type="project" value="TreeGrafter"/>
</dbReference>
<dbReference type="SUPFAM" id="SSF57850">
    <property type="entry name" value="RING/U-box"/>
    <property type="match status" value="1"/>
</dbReference>
<dbReference type="PROSITE" id="PS50089">
    <property type="entry name" value="ZF_RING_2"/>
    <property type="match status" value="1"/>
</dbReference>
<dbReference type="InterPro" id="IPR013083">
    <property type="entry name" value="Znf_RING/FYVE/PHD"/>
</dbReference>
<keyword evidence="8" id="KW-1185">Reference proteome</keyword>
<dbReference type="InterPro" id="IPR001841">
    <property type="entry name" value="Znf_RING"/>
</dbReference>
<dbReference type="PANTHER" id="PTHR46569:SF1">
    <property type="entry name" value="E3 UBIQUITIN-PROTEIN LIGASE RFWD3-RELATED"/>
    <property type="match status" value="1"/>
</dbReference>
<dbReference type="SMART" id="SM00184">
    <property type="entry name" value="RING"/>
    <property type="match status" value="1"/>
</dbReference>
<accession>A0AAD4MJG7</accession>
<dbReference type="GO" id="GO:0090734">
    <property type="term" value="C:site of DNA damage"/>
    <property type="evidence" value="ECO:0007669"/>
    <property type="project" value="TreeGrafter"/>
</dbReference>
<dbReference type="PANTHER" id="PTHR46569">
    <property type="entry name" value="E3 UBIQUITIN-PROTEIN LIGASE TRAIP"/>
    <property type="match status" value="1"/>
</dbReference>
<comment type="caution">
    <text evidence="7">The sequence shown here is derived from an EMBL/GenBank/DDBJ whole genome shotgun (WGS) entry which is preliminary data.</text>
</comment>
<feature type="region of interest" description="Disordered" evidence="5">
    <location>
        <begin position="354"/>
        <end position="431"/>
    </location>
</feature>
<dbReference type="Gene3D" id="3.30.40.10">
    <property type="entry name" value="Zinc/RING finger domain, C3HC4 (zinc finger)"/>
    <property type="match status" value="1"/>
</dbReference>
<feature type="compositionally biased region" description="Basic and acidic residues" evidence="5">
    <location>
        <begin position="398"/>
        <end position="416"/>
    </location>
</feature>
<feature type="compositionally biased region" description="Low complexity" evidence="5">
    <location>
        <begin position="417"/>
        <end position="431"/>
    </location>
</feature>
<feature type="region of interest" description="Disordered" evidence="5">
    <location>
        <begin position="130"/>
        <end position="151"/>
    </location>
</feature>
<sequence length="431" mass="48996">MDKLICAICKEALDNERGVCSLPCGHVKHIDCLKRWAKEKKNCPNCWQNFKPRVAVRKRLYFDIEQNCEDNADGNTDADGESNDENKQHNYGEKIVQLFDQVKAEADAAKTHVKDLEKSTCDLEKKLQNSEAQKQQISNELHTSEAKNQETLERNRVLEQELSNSQAKNRDLEAKFDQTDVGQVIAVMKEKVDKLENGEIARLQKEVAKLSSENATKKQELTGLQLRLDESQKQTKDEQKRCQNLTNQMKIETDSLKEQIRKKDMEVKKLSSEIEKVKRSLSDCQTKLAEANRRNVETNAENAKMKREFSDSLEAADKRIADMIKEKEEMSKELKSWEHLRQLIGGANEYAEGIGKKKAEPKDEKGSQDLIPPHSIRKMPSWANALKRWNQDSGSDGDPTKRARIDIQKKSEESGAKKSASVASGSKAVVI</sequence>
<evidence type="ECO:0000259" key="6">
    <source>
        <dbReference type="PROSITE" id="PS50089"/>
    </source>
</evidence>
<name>A0AAD4MJG7_9BILA</name>
<dbReference type="Pfam" id="PF13639">
    <property type="entry name" value="zf-RING_2"/>
    <property type="match status" value="1"/>
</dbReference>
<feature type="compositionally biased region" description="Basic and acidic residues" evidence="5">
    <location>
        <begin position="354"/>
        <end position="367"/>
    </location>
</feature>
<evidence type="ECO:0000256" key="2">
    <source>
        <dbReference type="ARBA" id="ARBA00022833"/>
    </source>
</evidence>
<reference evidence="7" key="1">
    <citation type="submission" date="2022-01" db="EMBL/GenBank/DDBJ databases">
        <title>Genome Sequence Resource for Two Populations of Ditylenchus destructor, the Migratory Endoparasitic Phytonematode.</title>
        <authorList>
            <person name="Zhang H."/>
            <person name="Lin R."/>
            <person name="Xie B."/>
        </authorList>
    </citation>
    <scope>NUCLEOTIDE SEQUENCE</scope>
    <source>
        <strain evidence="7">BazhouSP</strain>
    </source>
</reference>
<dbReference type="AlphaFoldDB" id="A0AAD4MJG7"/>
<dbReference type="GO" id="GO:0016567">
    <property type="term" value="P:protein ubiquitination"/>
    <property type="evidence" value="ECO:0007669"/>
    <property type="project" value="TreeGrafter"/>
</dbReference>
<evidence type="ECO:0000256" key="4">
    <source>
        <dbReference type="SAM" id="Coils"/>
    </source>
</evidence>
<evidence type="ECO:0000256" key="1">
    <source>
        <dbReference type="ARBA" id="ARBA00022771"/>
    </source>
</evidence>
<keyword evidence="1 3" id="KW-0863">Zinc-finger</keyword>
<dbReference type="InterPro" id="IPR052639">
    <property type="entry name" value="TRAIP_ubiq-protein_ligase"/>
</dbReference>
<feature type="coiled-coil region" evidence="4">
    <location>
        <begin position="200"/>
        <end position="340"/>
    </location>
</feature>
<keyword evidence="4" id="KW-0175">Coiled coil</keyword>
<dbReference type="GO" id="GO:0061630">
    <property type="term" value="F:ubiquitin protein ligase activity"/>
    <property type="evidence" value="ECO:0007669"/>
    <property type="project" value="TreeGrafter"/>
</dbReference>
<feature type="compositionally biased region" description="Basic and acidic residues" evidence="5">
    <location>
        <begin position="142"/>
        <end position="151"/>
    </location>
</feature>